<feature type="region of interest" description="Disordered" evidence="1">
    <location>
        <begin position="51"/>
        <end position="82"/>
    </location>
</feature>
<dbReference type="InterPro" id="IPR036915">
    <property type="entry name" value="Cyclin-like_sf"/>
</dbReference>
<dbReference type="SUPFAM" id="SSF47954">
    <property type="entry name" value="Cyclin-like"/>
    <property type="match status" value="1"/>
</dbReference>
<dbReference type="Proteomes" id="UP000616885">
    <property type="component" value="Unassembled WGS sequence"/>
</dbReference>
<evidence type="ECO:0000256" key="1">
    <source>
        <dbReference type="SAM" id="MobiDB-lite"/>
    </source>
</evidence>
<organism evidence="2 3">
    <name type="scientific">Bionectria ochroleuca</name>
    <name type="common">Gliocladium roseum</name>
    <dbReference type="NCBI Taxonomy" id="29856"/>
    <lineage>
        <taxon>Eukaryota</taxon>
        <taxon>Fungi</taxon>
        <taxon>Dikarya</taxon>
        <taxon>Ascomycota</taxon>
        <taxon>Pezizomycotina</taxon>
        <taxon>Sordariomycetes</taxon>
        <taxon>Hypocreomycetidae</taxon>
        <taxon>Hypocreales</taxon>
        <taxon>Bionectriaceae</taxon>
        <taxon>Clonostachys</taxon>
    </lineage>
</organism>
<feature type="region of interest" description="Disordered" evidence="1">
    <location>
        <begin position="161"/>
        <end position="253"/>
    </location>
</feature>
<feature type="compositionally biased region" description="Basic and acidic residues" evidence="1">
    <location>
        <begin position="238"/>
        <end position="253"/>
    </location>
</feature>
<dbReference type="EMBL" id="JADCTT010000008">
    <property type="protein sequence ID" value="KAF9748902.1"/>
    <property type="molecule type" value="Genomic_DNA"/>
</dbReference>
<feature type="compositionally biased region" description="Low complexity" evidence="1">
    <location>
        <begin position="199"/>
        <end position="229"/>
    </location>
</feature>
<sequence length="297" mass="31807">MTTKKQHLPLPPCDCNTTLANASIYQLRSLNHDGDRRRALHAVEPIPTVVLHQSRSPGPTSEDKLLGEAADRASPHREPSPEFLTAEEEIRLVRFHTIELIQAAQFCELPTEIRSTAAVFFRRFYVTNSVMTYPDRAAEDIPLLWVQGGGILHPPEQAVGEAVGHDQRADPGRGVPTVPGRALRLRRASPAEGAGRGDPGAAAAAPQRAVPDQQGARAGEGGAQVQRAADGCLLPLHPEPDHDGGATDGRQDLGGRSRACATFGRRGWCGWGDAQENHGCHCQLPCHARGGATGENV</sequence>
<gene>
    <name evidence="2" type="ORF">IM811_016697</name>
</gene>
<name>A0A8H7KF90_BIOOC</name>
<feature type="compositionally biased region" description="Basic and acidic residues" evidence="1">
    <location>
        <begin position="61"/>
        <end position="80"/>
    </location>
</feature>
<reference evidence="2" key="1">
    <citation type="submission" date="2020-10" db="EMBL/GenBank/DDBJ databases">
        <title>High-Quality Genome Resource of Clonostachys rosea strain S41 by Oxford Nanopore Long-Read Sequencing.</title>
        <authorList>
            <person name="Wang H."/>
        </authorList>
    </citation>
    <scope>NUCLEOTIDE SEQUENCE</scope>
    <source>
        <strain evidence="2">S41</strain>
    </source>
</reference>
<proteinExistence type="predicted"/>
<protein>
    <submittedName>
        <fullName evidence="2">Uncharacterized protein</fullName>
    </submittedName>
</protein>
<evidence type="ECO:0000313" key="2">
    <source>
        <dbReference type="EMBL" id="KAF9748902.1"/>
    </source>
</evidence>
<comment type="caution">
    <text evidence="2">The sequence shown here is derived from an EMBL/GenBank/DDBJ whole genome shotgun (WGS) entry which is preliminary data.</text>
</comment>
<dbReference type="Gene3D" id="1.10.472.10">
    <property type="entry name" value="Cyclin-like"/>
    <property type="match status" value="1"/>
</dbReference>
<evidence type="ECO:0000313" key="3">
    <source>
        <dbReference type="Proteomes" id="UP000616885"/>
    </source>
</evidence>
<accession>A0A8H7KF90</accession>
<dbReference type="AlphaFoldDB" id="A0A8H7KF90"/>